<evidence type="ECO:0000313" key="3">
    <source>
        <dbReference type="WBParaSite" id="maker-unitig_30385-snap-gene-0.3-mRNA-1"/>
    </source>
</evidence>
<reference evidence="3" key="1">
    <citation type="submission" date="2016-11" db="UniProtKB">
        <authorList>
            <consortium name="WormBaseParasite"/>
        </authorList>
    </citation>
    <scope>IDENTIFICATION</scope>
</reference>
<keyword evidence="2" id="KW-1185">Reference proteome</keyword>
<protein>
    <submittedName>
        <fullName evidence="3">DUF1989 domain-containing protein</fullName>
    </submittedName>
</protein>
<organism evidence="2 3">
    <name type="scientific">Macrostomum lignano</name>
    <dbReference type="NCBI Taxonomy" id="282301"/>
    <lineage>
        <taxon>Eukaryota</taxon>
        <taxon>Metazoa</taxon>
        <taxon>Spiralia</taxon>
        <taxon>Lophotrochozoa</taxon>
        <taxon>Platyhelminthes</taxon>
        <taxon>Rhabditophora</taxon>
        <taxon>Macrostomorpha</taxon>
        <taxon>Macrostomida</taxon>
        <taxon>Macrostomidae</taxon>
        <taxon>Macrostomum</taxon>
    </lineage>
</organism>
<sequence>MSSVPVDHHAPSRRALSKELGNNRSTVRALLQARVPPLQGRRGVLEKESVRTGAWVRPPLCGESLIRVLNSSAANASVTFHQIGDRFLLLSSDPSGGMEPLSNSLPLEAQHSRIDIQRSVGQADMHNILRLVFFSEHGPSLRTRLF</sequence>
<evidence type="ECO:0000313" key="2">
    <source>
        <dbReference type="Proteomes" id="UP000095280"/>
    </source>
</evidence>
<accession>A0A1I8FE63</accession>
<dbReference type="WBParaSite" id="maker-unitig_30385-snap-gene-0.3-mRNA-1">
    <property type="protein sequence ID" value="maker-unitig_30385-snap-gene-0.3-mRNA-1"/>
    <property type="gene ID" value="maker-unitig_30385-snap-gene-0.3"/>
</dbReference>
<feature type="compositionally biased region" description="Basic and acidic residues" evidence="1">
    <location>
        <begin position="1"/>
        <end position="10"/>
    </location>
</feature>
<feature type="region of interest" description="Disordered" evidence="1">
    <location>
        <begin position="1"/>
        <end position="21"/>
    </location>
</feature>
<dbReference type="Proteomes" id="UP000095280">
    <property type="component" value="Unplaced"/>
</dbReference>
<evidence type="ECO:0000256" key="1">
    <source>
        <dbReference type="SAM" id="MobiDB-lite"/>
    </source>
</evidence>
<name>A0A1I8FE63_9PLAT</name>
<dbReference type="AlphaFoldDB" id="A0A1I8FE63"/>
<proteinExistence type="predicted"/>